<proteinExistence type="predicted"/>
<evidence type="ECO:0000313" key="3">
    <source>
        <dbReference type="Proteomes" id="UP001501461"/>
    </source>
</evidence>
<dbReference type="Proteomes" id="UP001501461">
    <property type="component" value="Unassembled WGS sequence"/>
</dbReference>
<keyword evidence="1" id="KW-0812">Transmembrane</keyword>
<dbReference type="EMBL" id="BAAAMN010000026">
    <property type="protein sequence ID" value="GAA2035406.1"/>
    <property type="molecule type" value="Genomic_DNA"/>
</dbReference>
<evidence type="ECO:0000256" key="1">
    <source>
        <dbReference type="SAM" id="Phobius"/>
    </source>
</evidence>
<comment type="caution">
    <text evidence="2">The sequence shown here is derived from an EMBL/GenBank/DDBJ whole genome shotgun (WGS) entry which is preliminary data.</text>
</comment>
<sequence>MVMSPPYSVDVLSDPGLPSRMLSKVLIETDSGGAEGKYRLIHNKRQIPLRTDGTLDLDTVRGWTHKDEADLLVIITEIPRRAGRRPKLVGLHFTERLAIISLPALGWLGLHDKLRRVIFDSLDALVEQRSPEIGKARMRFGTVHEQHSETGRSAYIASPWWRPGRISMVLGMVRTNEPLAAVPKLSSVLAAATGTAAFGIFYSSIWEMADSSPPWRLWLITGCALVLIVLWLLFANRLWERAHQWGSLEESAMYNVATVATLGLAVAVLYLGLFLSIFLTGLIVIDPGFMAQTMGAEASLQNYVDIAWLAASLGTVAGAVGSNFDSERAVRDLTNGRRQAQRYWQREKERDERS</sequence>
<evidence type="ECO:0000313" key="2">
    <source>
        <dbReference type="EMBL" id="GAA2035406.1"/>
    </source>
</evidence>
<keyword evidence="3" id="KW-1185">Reference proteome</keyword>
<feature type="transmembrane region" description="Helical" evidence="1">
    <location>
        <begin position="259"/>
        <end position="285"/>
    </location>
</feature>
<feature type="transmembrane region" description="Helical" evidence="1">
    <location>
        <begin position="217"/>
        <end position="239"/>
    </location>
</feature>
<keyword evidence="1" id="KW-1133">Transmembrane helix</keyword>
<keyword evidence="1" id="KW-0472">Membrane</keyword>
<protein>
    <submittedName>
        <fullName evidence="2">Uncharacterized protein</fullName>
    </submittedName>
</protein>
<organism evidence="2 3">
    <name type="scientific">Yaniella flava</name>
    <dbReference type="NCBI Taxonomy" id="287930"/>
    <lineage>
        <taxon>Bacteria</taxon>
        <taxon>Bacillati</taxon>
        <taxon>Actinomycetota</taxon>
        <taxon>Actinomycetes</taxon>
        <taxon>Micrococcales</taxon>
        <taxon>Micrococcaceae</taxon>
        <taxon>Yaniella</taxon>
    </lineage>
</organism>
<name>A0ABP5FY85_9MICC</name>
<accession>A0ABP5FY85</accession>
<reference evidence="3" key="1">
    <citation type="journal article" date="2019" name="Int. J. Syst. Evol. Microbiol.">
        <title>The Global Catalogue of Microorganisms (GCM) 10K type strain sequencing project: providing services to taxonomists for standard genome sequencing and annotation.</title>
        <authorList>
            <consortium name="The Broad Institute Genomics Platform"/>
            <consortium name="The Broad Institute Genome Sequencing Center for Infectious Disease"/>
            <person name="Wu L."/>
            <person name="Ma J."/>
        </authorList>
    </citation>
    <scope>NUCLEOTIDE SEQUENCE [LARGE SCALE GENOMIC DNA]</scope>
    <source>
        <strain evidence="3">JCM 13595</strain>
    </source>
</reference>
<gene>
    <name evidence="2" type="ORF">GCM10009720_14900</name>
</gene>
<feature type="transmembrane region" description="Helical" evidence="1">
    <location>
        <begin position="185"/>
        <end position="205"/>
    </location>
</feature>